<dbReference type="OrthoDB" id="2649965at2"/>
<dbReference type="Proteomes" id="UP000267798">
    <property type="component" value="Unassembled WGS sequence"/>
</dbReference>
<comment type="caution">
    <text evidence="2">The sequence shown here is derived from an EMBL/GenBank/DDBJ whole genome shotgun (WGS) entry which is preliminary data.</text>
</comment>
<feature type="transmembrane region" description="Helical" evidence="1">
    <location>
        <begin position="7"/>
        <end position="29"/>
    </location>
</feature>
<keyword evidence="1" id="KW-0472">Membrane</keyword>
<evidence type="ECO:0000313" key="3">
    <source>
        <dbReference type="Proteomes" id="UP000267798"/>
    </source>
</evidence>
<evidence type="ECO:0000256" key="1">
    <source>
        <dbReference type="SAM" id="Phobius"/>
    </source>
</evidence>
<reference evidence="2 3" key="1">
    <citation type="submission" date="2018-09" db="EMBL/GenBank/DDBJ databases">
        <title>Paenibacillus aracenensis nov. sp. isolated from a cave in southern Spain.</title>
        <authorList>
            <person name="Jurado V."/>
            <person name="Gutierrez-Patricio S."/>
            <person name="Gonzalez-Pimentel J.L."/>
            <person name="Miller A.Z."/>
            <person name="Laiz L."/>
            <person name="Saiz-Jimenez C."/>
        </authorList>
    </citation>
    <scope>NUCLEOTIDE SEQUENCE [LARGE SCALE GENOMIC DNA]</scope>
    <source>
        <strain evidence="2 3">JCM 19203</strain>
    </source>
</reference>
<dbReference type="RefSeq" id="WP_120108141.1">
    <property type="nucleotide sequence ID" value="NZ_QXQB01000001.1"/>
</dbReference>
<dbReference type="AlphaFoldDB" id="A0A3A6Q6Y5"/>
<keyword evidence="1" id="KW-0812">Transmembrane</keyword>
<feature type="transmembrane region" description="Helical" evidence="1">
    <location>
        <begin position="35"/>
        <end position="53"/>
    </location>
</feature>
<sequence length="102" mass="11785">MSEWTLYAIRTGLIVLTASFQIYMAVSLYRLEKSVLWALIGLLLPFGLNVLLYQAVKLEPASRYDLGKLPADRRKLWRRTHLLLLLQYMILFGVVGWFLSPA</sequence>
<accession>A0A3A6Q6Y5</accession>
<proteinExistence type="predicted"/>
<feature type="transmembrane region" description="Helical" evidence="1">
    <location>
        <begin position="82"/>
        <end position="100"/>
    </location>
</feature>
<organism evidence="2 3">
    <name type="scientific">Paenibacillus pinisoli</name>
    <dbReference type="NCBI Taxonomy" id="1276110"/>
    <lineage>
        <taxon>Bacteria</taxon>
        <taxon>Bacillati</taxon>
        <taxon>Bacillota</taxon>
        <taxon>Bacilli</taxon>
        <taxon>Bacillales</taxon>
        <taxon>Paenibacillaceae</taxon>
        <taxon>Paenibacillus</taxon>
    </lineage>
</organism>
<protein>
    <submittedName>
        <fullName evidence="2">Uncharacterized protein</fullName>
    </submittedName>
</protein>
<evidence type="ECO:0000313" key="2">
    <source>
        <dbReference type="EMBL" id="RJX41604.1"/>
    </source>
</evidence>
<keyword evidence="3" id="KW-1185">Reference proteome</keyword>
<keyword evidence="1" id="KW-1133">Transmembrane helix</keyword>
<name>A0A3A6Q6Y5_9BACL</name>
<dbReference type="EMBL" id="QXQB01000001">
    <property type="protein sequence ID" value="RJX41604.1"/>
    <property type="molecule type" value="Genomic_DNA"/>
</dbReference>
<gene>
    <name evidence="2" type="ORF">D3P09_06475</name>
</gene>